<evidence type="ECO:0000313" key="3">
    <source>
        <dbReference type="Proteomes" id="UP000325218"/>
    </source>
</evidence>
<feature type="transmembrane region" description="Helical" evidence="1">
    <location>
        <begin position="6"/>
        <end position="36"/>
    </location>
</feature>
<dbReference type="OrthoDB" id="2666856at2"/>
<protein>
    <submittedName>
        <fullName evidence="2">Uncharacterized protein</fullName>
    </submittedName>
</protein>
<keyword evidence="3" id="KW-1185">Reference proteome</keyword>
<dbReference type="AlphaFoldDB" id="A0A5D0D0Y5"/>
<organism evidence="2 3">
    <name type="scientific">Paenibacillus faecis</name>
    <dbReference type="NCBI Taxonomy" id="862114"/>
    <lineage>
        <taxon>Bacteria</taxon>
        <taxon>Bacillati</taxon>
        <taxon>Bacillota</taxon>
        <taxon>Bacilli</taxon>
        <taxon>Bacillales</taxon>
        <taxon>Paenibacillaceae</taxon>
        <taxon>Paenibacillus</taxon>
    </lineage>
</organism>
<evidence type="ECO:0000313" key="2">
    <source>
        <dbReference type="EMBL" id="TYA14455.1"/>
    </source>
</evidence>
<dbReference type="RefSeq" id="WP_148450032.1">
    <property type="nucleotide sequence ID" value="NZ_VSDO01000001.1"/>
</dbReference>
<name>A0A5D0D0Y5_9BACL</name>
<dbReference type="Proteomes" id="UP000325218">
    <property type="component" value="Unassembled WGS sequence"/>
</dbReference>
<evidence type="ECO:0000256" key="1">
    <source>
        <dbReference type="SAM" id="Phobius"/>
    </source>
</evidence>
<keyword evidence="1" id="KW-0472">Membrane</keyword>
<gene>
    <name evidence="2" type="ORF">FRY98_01845</name>
</gene>
<keyword evidence="1" id="KW-1133">Transmembrane helix</keyword>
<reference evidence="2 3" key="1">
    <citation type="submission" date="2019-08" db="EMBL/GenBank/DDBJ databases">
        <title>Genome sequencing of Paenibacillus faecis DSM 23593(T).</title>
        <authorList>
            <person name="Kook J.-K."/>
            <person name="Park S.-N."/>
            <person name="Lim Y.K."/>
        </authorList>
    </citation>
    <scope>NUCLEOTIDE SEQUENCE [LARGE SCALE GENOMIC DNA]</scope>
    <source>
        <strain evidence="2 3">DSM 23593</strain>
    </source>
</reference>
<keyword evidence="1" id="KW-0812">Transmembrane</keyword>
<comment type="caution">
    <text evidence="2">The sequence shown here is derived from an EMBL/GenBank/DDBJ whole genome shotgun (WGS) entry which is preliminary data.</text>
</comment>
<dbReference type="EMBL" id="VSDO01000001">
    <property type="protein sequence ID" value="TYA14455.1"/>
    <property type="molecule type" value="Genomic_DNA"/>
</dbReference>
<accession>A0A5D0D0Y5</accession>
<sequence>MSWLGLLFGAGMAALGLFAGPYGIALCVVVLFAMVFDMNRRSREIHTDLQKIKSKWHLLNPEEEERFTIEEELEAYERKMNREEGP</sequence>
<proteinExistence type="predicted"/>